<protein>
    <submittedName>
        <fullName evidence="1">Uncharacterized protein</fullName>
    </submittedName>
</protein>
<organism evidence="1">
    <name type="scientific">mine drainage metagenome</name>
    <dbReference type="NCBI Taxonomy" id="410659"/>
    <lineage>
        <taxon>unclassified sequences</taxon>
        <taxon>metagenomes</taxon>
        <taxon>ecological metagenomes</taxon>
    </lineage>
</organism>
<gene>
    <name evidence="1" type="ORF">GALL_231790</name>
</gene>
<accession>A0A1J5RFD6</accession>
<evidence type="ECO:0000313" key="1">
    <source>
        <dbReference type="EMBL" id="OIQ94824.1"/>
    </source>
</evidence>
<dbReference type="EMBL" id="MLJW01000178">
    <property type="protein sequence ID" value="OIQ94824.1"/>
    <property type="molecule type" value="Genomic_DNA"/>
</dbReference>
<reference evidence="1" key="1">
    <citation type="submission" date="2016-10" db="EMBL/GenBank/DDBJ databases">
        <title>Sequence of Gallionella enrichment culture.</title>
        <authorList>
            <person name="Poehlein A."/>
            <person name="Muehling M."/>
            <person name="Daniel R."/>
        </authorList>
    </citation>
    <scope>NUCLEOTIDE SEQUENCE</scope>
</reference>
<proteinExistence type="predicted"/>
<sequence>MGWTLRSSASSCAECGPSCANSARRSRNCEPCPAITPGLSFLELALRPATLIGAIVVHQQTTPEETQLAIEQTWADYGADRTTALVIVLSYYRSREGA</sequence>
<name>A0A1J5RFD6_9ZZZZ</name>
<dbReference type="AlphaFoldDB" id="A0A1J5RFD6"/>
<comment type="caution">
    <text evidence="1">The sequence shown here is derived from an EMBL/GenBank/DDBJ whole genome shotgun (WGS) entry which is preliminary data.</text>
</comment>